<accession>A0ABX9DIB5</accession>
<protein>
    <submittedName>
        <fullName evidence="5">Molybdate ABC transporter substrate-binding protein</fullName>
    </submittedName>
</protein>
<dbReference type="PANTHER" id="PTHR30632:SF14">
    <property type="entry name" value="TUNGSTATE_MOLYBDATE_CHROMATE-BINDING PROTEIN MODA"/>
    <property type="match status" value="1"/>
</dbReference>
<evidence type="ECO:0000256" key="2">
    <source>
        <dbReference type="ARBA" id="ARBA00022723"/>
    </source>
</evidence>
<keyword evidence="6" id="KW-1185">Reference proteome</keyword>
<dbReference type="InterPro" id="IPR044084">
    <property type="entry name" value="AvModA-like_subst-bd"/>
</dbReference>
<proteinExistence type="inferred from homology"/>
<dbReference type="NCBIfam" id="TIGR01256">
    <property type="entry name" value="modA"/>
    <property type="match status" value="1"/>
</dbReference>
<dbReference type="PIRSF" id="PIRSF004846">
    <property type="entry name" value="ModA"/>
    <property type="match status" value="1"/>
</dbReference>
<dbReference type="Pfam" id="PF13531">
    <property type="entry name" value="SBP_bac_11"/>
    <property type="match status" value="1"/>
</dbReference>
<sequence>MKGPIMTFRLTALRAGSAAFLAALALSAPARAADTIAAVAANFTDAATEIGAAFEAATGHHVTYSFGSTGQLYTQITQDAPFEVFLAADQARPEKAEAEGFAVPGSRFTYAVGKLVLFSTDPEAIDDSPAALENPDLTHVAIANPETAPYGAAAVETMKALGLYETLEPKIVQGKSISQTHQFVATGNAPVGFVALSQVIADETGSRWLVPQDLYTPIRQDAVLLAKGADSEAAKAYIDFLKSPEALAIIGKYGYGTED</sequence>
<feature type="signal peptide" evidence="4">
    <location>
        <begin position="1"/>
        <end position="32"/>
    </location>
</feature>
<evidence type="ECO:0000256" key="4">
    <source>
        <dbReference type="SAM" id="SignalP"/>
    </source>
</evidence>
<organism evidence="5 6">
    <name type="scientific">Rhodovulum viride</name>
    <dbReference type="NCBI Taxonomy" id="1231134"/>
    <lineage>
        <taxon>Bacteria</taxon>
        <taxon>Pseudomonadati</taxon>
        <taxon>Pseudomonadota</taxon>
        <taxon>Alphaproteobacteria</taxon>
        <taxon>Rhodobacterales</taxon>
        <taxon>Paracoccaceae</taxon>
        <taxon>Rhodovulum</taxon>
    </lineage>
</organism>
<dbReference type="SUPFAM" id="SSF53850">
    <property type="entry name" value="Periplasmic binding protein-like II"/>
    <property type="match status" value="1"/>
</dbReference>
<name>A0ABX9DIB5_9RHOB</name>
<keyword evidence="2" id="KW-0479">Metal-binding</keyword>
<evidence type="ECO:0000313" key="5">
    <source>
        <dbReference type="EMBL" id="RAP42121.1"/>
    </source>
</evidence>
<keyword evidence="3 4" id="KW-0732">Signal</keyword>
<comment type="similarity">
    <text evidence="1">Belongs to the bacterial solute-binding protein ModA family.</text>
</comment>
<evidence type="ECO:0000313" key="6">
    <source>
        <dbReference type="Proteomes" id="UP000248659"/>
    </source>
</evidence>
<dbReference type="RefSeq" id="WP_245943074.1">
    <property type="nucleotide sequence ID" value="NZ_MUAV01000006.1"/>
</dbReference>
<dbReference type="EMBL" id="MUAV01000006">
    <property type="protein sequence ID" value="RAP42121.1"/>
    <property type="molecule type" value="Genomic_DNA"/>
</dbReference>
<comment type="caution">
    <text evidence="5">The sequence shown here is derived from an EMBL/GenBank/DDBJ whole genome shotgun (WGS) entry which is preliminary data.</text>
</comment>
<evidence type="ECO:0000256" key="3">
    <source>
        <dbReference type="ARBA" id="ARBA00022729"/>
    </source>
</evidence>
<dbReference type="Proteomes" id="UP000248659">
    <property type="component" value="Unassembled WGS sequence"/>
</dbReference>
<dbReference type="InterPro" id="IPR005950">
    <property type="entry name" value="ModA"/>
</dbReference>
<dbReference type="CDD" id="cd13539">
    <property type="entry name" value="PBP2_AvModA"/>
    <property type="match status" value="1"/>
</dbReference>
<reference evidence="5 6" key="1">
    <citation type="submission" date="2017-01" db="EMBL/GenBank/DDBJ databases">
        <title>Genome sequence of Rhodovulum viride JA756.</title>
        <authorList>
            <person name="Lakshmi K.V."/>
            <person name="Tushar L.D."/>
            <person name="Sasikala C."/>
            <person name="Venkataramana C."/>
        </authorList>
    </citation>
    <scope>NUCLEOTIDE SEQUENCE [LARGE SCALE GENOMIC DNA]</scope>
    <source>
        <strain evidence="5 6">JA756</strain>
    </source>
</reference>
<dbReference type="PANTHER" id="PTHR30632">
    <property type="entry name" value="MOLYBDATE-BINDING PERIPLASMIC PROTEIN"/>
    <property type="match status" value="1"/>
</dbReference>
<dbReference type="InterPro" id="IPR050682">
    <property type="entry name" value="ModA/WtpA"/>
</dbReference>
<feature type="chain" id="PRO_5047388723" evidence="4">
    <location>
        <begin position="33"/>
        <end position="259"/>
    </location>
</feature>
<gene>
    <name evidence="5" type="ORF">BYZ73_07135</name>
</gene>
<evidence type="ECO:0000256" key="1">
    <source>
        <dbReference type="ARBA" id="ARBA00009175"/>
    </source>
</evidence>
<dbReference type="Gene3D" id="3.40.190.10">
    <property type="entry name" value="Periplasmic binding protein-like II"/>
    <property type="match status" value="2"/>
</dbReference>